<evidence type="ECO:0000313" key="3">
    <source>
        <dbReference type="Proteomes" id="UP000825729"/>
    </source>
</evidence>
<evidence type="ECO:0000256" key="1">
    <source>
        <dbReference type="SAM" id="MobiDB-lite"/>
    </source>
</evidence>
<gene>
    <name evidence="2" type="ORF">H6P81_001348</name>
</gene>
<dbReference type="AlphaFoldDB" id="A0AAV7F6L3"/>
<proteinExistence type="predicted"/>
<comment type="caution">
    <text evidence="2">The sequence shown here is derived from an EMBL/GenBank/DDBJ whole genome shotgun (WGS) entry which is preliminary data.</text>
</comment>
<reference evidence="2 3" key="1">
    <citation type="submission" date="2021-07" db="EMBL/GenBank/DDBJ databases">
        <title>The Aristolochia fimbriata genome: insights into angiosperm evolution, floral development and chemical biosynthesis.</title>
        <authorList>
            <person name="Jiao Y."/>
        </authorList>
    </citation>
    <scope>NUCLEOTIDE SEQUENCE [LARGE SCALE GENOMIC DNA]</scope>
    <source>
        <strain evidence="2">IBCAS-2021</strain>
        <tissue evidence="2">Leaf</tissue>
    </source>
</reference>
<accession>A0AAV7F6L3</accession>
<keyword evidence="3" id="KW-1185">Reference proteome</keyword>
<sequence>MAEVVGRGPAVTVPLIRGVPSCVLRPVASEAKIMARATTMKICYRFGSDRRLRGEISDFRISLYIYELSHLWKNLQEKGNGGTENLRSLKPSCASSTCDRRSSKRPAVETGRVPSREAGKMGEKKGASNNGSFIILSGEGGPL</sequence>
<organism evidence="2 3">
    <name type="scientific">Aristolochia fimbriata</name>
    <name type="common">White veined hardy Dutchman's pipe vine</name>
    <dbReference type="NCBI Taxonomy" id="158543"/>
    <lineage>
        <taxon>Eukaryota</taxon>
        <taxon>Viridiplantae</taxon>
        <taxon>Streptophyta</taxon>
        <taxon>Embryophyta</taxon>
        <taxon>Tracheophyta</taxon>
        <taxon>Spermatophyta</taxon>
        <taxon>Magnoliopsida</taxon>
        <taxon>Magnoliidae</taxon>
        <taxon>Piperales</taxon>
        <taxon>Aristolochiaceae</taxon>
        <taxon>Aristolochia</taxon>
    </lineage>
</organism>
<protein>
    <submittedName>
        <fullName evidence="2">Uncharacterized protein</fullName>
    </submittedName>
</protein>
<feature type="region of interest" description="Disordered" evidence="1">
    <location>
        <begin position="79"/>
        <end position="143"/>
    </location>
</feature>
<dbReference type="EMBL" id="JAINDJ010000002">
    <property type="protein sequence ID" value="KAG9456840.1"/>
    <property type="molecule type" value="Genomic_DNA"/>
</dbReference>
<evidence type="ECO:0000313" key="2">
    <source>
        <dbReference type="EMBL" id="KAG9456840.1"/>
    </source>
</evidence>
<feature type="compositionally biased region" description="Basic and acidic residues" evidence="1">
    <location>
        <begin position="114"/>
        <end position="126"/>
    </location>
</feature>
<dbReference type="Proteomes" id="UP000825729">
    <property type="component" value="Unassembled WGS sequence"/>
</dbReference>
<name>A0AAV7F6L3_ARIFI</name>